<protein>
    <submittedName>
        <fullName evidence="2">Uncharacterized protein LOC127751952</fullName>
    </submittedName>
</protein>
<dbReference type="PANTHER" id="PTHR46880:SF5">
    <property type="entry name" value="DUF4371 DOMAIN-CONTAINING PROTEIN"/>
    <property type="match status" value="1"/>
</dbReference>
<dbReference type="KEGG" id="foc:127751952"/>
<dbReference type="PANTHER" id="PTHR46880">
    <property type="entry name" value="RAS-ASSOCIATING DOMAIN-CONTAINING PROTEIN"/>
    <property type="match status" value="1"/>
</dbReference>
<dbReference type="Proteomes" id="UP000504606">
    <property type="component" value="Unplaced"/>
</dbReference>
<organism evidence="1 2">
    <name type="scientific">Frankliniella occidentalis</name>
    <name type="common">Western flower thrips</name>
    <name type="synonym">Euthrips occidentalis</name>
    <dbReference type="NCBI Taxonomy" id="133901"/>
    <lineage>
        <taxon>Eukaryota</taxon>
        <taxon>Metazoa</taxon>
        <taxon>Ecdysozoa</taxon>
        <taxon>Arthropoda</taxon>
        <taxon>Hexapoda</taxon>
        <taxon>Insecta</taxon>
        <taxon>Pterygota</taxon>
        <taxon>Neoptera</taxon>
        <taxon>Paraneoptera</taxon>
        <taxon>Thysanoptera</taxon>
        <taxon>Terebrantia</taxon>
        <taxon>Thripoidea</taxon>
        <taxon>Thripidae</taxon>
        <taxon>Frankliniella</taxon>
    </lineage>
</organism>
<dbReference type="InterPro" id="IPR012337">
    <property type="entry name" value="RNaseH-like_sf"/>
</dbReference>
<keyword evidence="1" id="KW-1185">Reference proteome</keyword>
<accession>A0A9C6XVB8</accession>
<proteinExistence type="predicted"/>
<reference evidence="2" key="1">
    <citation type="submission" date="2025-08" db="UniProtKB">
        <authorList>
            <consortium name="RefSeq"/>
        </authorList>
    </citation>
    <scope>IDENTIFICATION</scope>
    <source>
        <tissue evidence="2">Whole organism</tissue>
    </source>
</reference>
<dbReference type="OrthoDB" id="6779154at2759"/>
<sequence length="160" mass="18146">MCSKTIERVVAPCLLEEMIADIGDHFYSLIIDESTDATTIRQLALCVKYYSRKYKKFLVEFLGLIETPVATADKLYEVVTLYLTTIGLKLNRLLGLGTDRGANLCGCNHSLYTLLKKIHCPWLMLVRCTCHSLDKAASYASKELPDTLEFLLRVKESFQE</sequence>
<dbReference type="RefSeq" id="XP_052132255.1">
    <property type="nucleotide sequence ID" value="XM_052276295.1"/>
</dbReference>
<dbReference type="GeneID" id="127751952"/>
<dbReference type="SUPFAM" id="SSF53098">
    <property type="entry name" value="Ribonuclease H-like"/>
    <property type="match status" value="1"/>
</dbReference>
<dbReference type="AlphaFoldDB" id="A0A9C6XVB8"/>
<gene>
    <name evidence="2" type="primary">LOC127751952</name>
</gene>
<evidence type="ECO:0000313" key="1">
    <source>
        <dbReference type="Proteomes" id="UP000504606"/>
    </source>
</evidence>
<evidence type="ECO:0000313" key="2">
    <source>
        <dbReference type="RefSeq" id="XP_052132255.1"/>
    </source>
</evidence>
<name>A0A9C6XVB8_FRAOC</name>